<accession>A0A0G3BJW1</accession>
<keyword evidence="1" id="KW-0812">Transmembrane</keyword>
<feature type="transmembrane region" description="Helical" evidence="1">
    <location>
        <begin position="69"/>
        <end position="90"/>
    </location>
</feature>
<evidence type="ECO:0008006" key="4">
    <source>
        <dbReference type="Google" id="ProtNLM"/>
    </source>
</evidence>
<feature type="transmembrane region" description="Helical" evidence="1">
    <location>
        <begin position="252"/>
        <end position="270"/>
    </location>
</feature>
<dbReference type="Proteomes" id="UP000035352">
    <property type="component" value="Chromosome"/>
</dbReference>
<keyword evidence="1" id="KW-1133">Transmembrane helix</keyword>
<dbReference type="KEGG" id="pbh:AAW51_3068"/>
<dbReference type="AlphaFoldDB" id="A0A0G3BJW1"/>
<keyword evidence="1" id="KW-0472">Membrane</keyword>
<sequence>MTTPTRPQPTPQTALVVSPSATVSVGPVVRSWMLAVAAFGLCGLLPPIAQPQDYHAFAAAHAWGGLEDAGNVLSNLAFLAVALWGALRLARLQRLTPPSGSAAVHAAAWTLVAGLVLTAGGSAWYHATPSDQSLVWDRLAMVLSFAAVLALSLQRGGPSRGTPTVLLPLTAFGCAAVALWVATGNLTPYLVLQVGGTLFIGAQALCGQHRRGAFPAAAVFAWYGTAKLLEHFDALVAEVTHGLVAGHPLKHLAAAIAAGVILHAYLRAALPDRP</sequence>
<feature type="transmembrane region" description="Helical" evidence="1">
    <location>
        <begin position="133"/>
        <end position="153"/>
    </location>
</feature>
<evidence type="ECO:0000256" key="1">
    <source>
        <dbReference type="SAM" id="Phobius"/>
    </source>
</evidence>
<evidence type="ECO:0000313" key="2">
    <source>
        <dbReference type="EMBL" id="AKJ29759.1"/>
    </source>
</evidence>
<protein>
    <recommendedName>
        <fullName evidence="4">Alkaline phytoceramidase</fullName>
    </recommendedName>
</protein>
<name>A0A0G3BJW1_9BURK</name>
<organism evidence="2 3">
    <name type="scientific">Caldimonas brevitalea</name>
    <dbReference type="NCBI Taxonomy" id="413882"/>
    <lineage>
        <taxon>Bacteria</taxon>
        <taxon>Pseudomonadati</taxon>
        <taxon>Pseudomonadota</taxon>
        <taxon>Betaproteobacteria</taxon>
        <taxon>Burkholderiales</taxon>
        <taxon>Sphaerotilaceae</taxon>
        <taxon>Caldimonas</taxon>
    </lineage>
</organism>
<dbReference type="PANTHER" id="PTHR34368:SF1">
    <property type="entry name" value="OS01G0962200 PROTEIN"/>
    <property type="match status" value="1"/>
</dbReference>
<feature type="transmembrane region" description="Helical" evidence="1">
    <location>
        <begin position="165"/>
        <end position="183"/>
    </location>
</feature>
<dbReference type="EMBL" id="CP011371">
    <property type="protein sequence ID" value="AKJ29759.1"/>
    <property type="molecule type" value="Genomic_DNA"/>
</dbReference>
<feature type="transmembrane region" description="Helical" evidence="1">
    <location>
        <begin position="32"/>
        <end position="49"/>
    </location>
</feature>
<dbReference type="PANTHER" id="PTHR34368">
    <property type="entry name" value="OS01G0962200 PROTEIN"/>
    <property type="match status" value="1"/>
</dbReference>
<dbReference type="RefSeq" id="WP_053013606.1">
    <property type="nucleotide sequence ID" value="NZ_CP011371.1"/>
</dbReference>
<proteinExistence type="predicted"/>
<reference evidence="2 3" key="1">
    <citation type="submission" date="2015-05" db="EMBL/GenBank/DDBJ databases">
        <authorList>
            <person name="Tang B."/>
            <person name="Yu Y."/>
        </authorList>
    </citation>
    <scope>NUCLEOTIDE SEQUENCE [LARGE SCALE GENOMIC DNA]</scope>
    <source>
        <strain evidence="2 3">DSM 7029</strain>
    </source>
</reference>
<keyword evidence="3" id="KW-1185">Reference proteome</keyword>
<evidence type="ECO:0000313" key="3">
    <source>
        <dbReference type="Proteomes" id="UP000035352"/>
    </source>
</evidence>
<feature type="transmembrane region" description="Helical" evidence="1">
    <location>
        <begin position="102"/>
        <end position="127"/>
    </location>
</feature>
<gene>
    <name evidence="2" type="ORF">AAW51_3068</name>
</gene>